<protein>
    <submittedName>
        <fullName evidence="1">Uncharacterized protein</fullName>
    </submittedName>
</protein>
<dbReference type="RefSeq" id="WP_007415420.1">
    <property type="nucleotide sequence ID" value="NZ_ABOX02000016.1"/>
</dbReference>
<sequence>MTIGRQFPKFCRRTIRTFSVILILLIAPADWEIRQEIVARTVISYGQLETVLDGGEGNKVLIFERCLRLPHLLAIISF</sequence>
<proteinExistence type="predicted"/>
<dbReference type="Proteomes" id="UP000003688">
    <property type="component" value="Unassembled WGS sequence"/>
</dbReference>
<reference evidence="1 2" key="1">
    <citation type="journal article" date="2011" name="J. Bacteriol.">
        <title>Genome sequence of 'Pedosphaera parvula' Ellin514, an aerobic Verrucomicrobial isolate from pasture soil.</title>
        <authorList>
            <person name="Kant R."/>
            <person name="van Passel M.W."/>
            <person name="Sangwan P."/>
            <person name="Palva A."/>
            <person name="Lucas S."/>
            <person name="Copeland A."/>
            <person name="Lapidus A."/>
            <person name="Glavina Del Rio T."/>
            <person name="Dalin E."/>
            <person name="Tice H."/>
            <person name="Bruce D."/>
            <person name="Goodwin L."/>
            <person name="Pitluck S."/>
            <person name="Chertkov O."/>
            <person name="Larimer F.W."/>
            <person name="Land M.L."/>
            <person name="Hauser L."/>
            <person name="Brettin T.S."/>
            <person name="Detter J.C."/>
            <person name="Han S."/>
            <person name="de Vos W.M."/>
            <person name="Janssen P.H."/>
            <person name="Smidt H."/>
        </authorList>
    </citation>
    <scope>NUCLEOTIDE SEQUENCE [LARGE SCALE GENOMIC DNA]</scope>
    <source>
        <strain evidence="1 2">Ellin514</strain>
    </source>
</reference>
<dbReference type="AlphaFoldDB" id="B9XHX6"/>
<keyword evidence="2" id="KW-1185">Reference proteome</keyword>
<organism evidence="1 2">
    <name type="scientific">Pedosphaera parvula (strain Ellin514)</name>
    <dbReference type="NCBI Taxonomy" id="320771"/>
    <lineage>
        <taxon>Bacteria</taxon>
        <taxon>Pseudomonadati</taxon>
        <taxon>Verrucomicrobiota</taxon>
        <taxon>Pedosphaerae</taxon>
        <taxon>Pedosphaerales</taxon>
        <taxon>Pedosphaeraceae</taxon>
        <taxon>Pedosphaera</taxon>
    </lineage>
</organism>
<dbReference type="EMBL" id="ABOX02000016">
    <property type="protein sequence ID" value="EEF60469.1"/>
    <property type="molecule type" value="Genomic_DNA"/>
</dbReference>
<name>B9XHX6_PEDPL</name>
<evidence type="ECO:0000313" key="1">
    <source>
        <dbReference type="EMBL" id="EEF60469.1"/>
    </source>
</evidence>
<gene>
    <name evidence="1" type="ORF">Cflav_PD3439</name>
</gene>
<evidence type="ECO:0000313" key="2">
    <source>
        <dbReference type="Proteomes" id="UP000003688"/>
    </source>
</evidence>
<accession>B9XHX6</accession>
<dbReference type="STRING" id="320771.Cflav_PD3439"/>
<comment type="caution">
    <text evidence="1">The sequence shown here is derived from an EMBL/GenBank/DDBJ whole genome shotgun (WGS) entry which is preliminary data.</text>
</comment>